<evidence type="ECO:0000256" key="1">
    <source>
        <dbReference type="ARBA" id="ARBA00004651"/>
    </source>
</evidence>
<evidence type="ECO:0000256" key="3">
    <source>
        <dbReference type="ARBA" id="ARBA00022475"/>
    </source>
</evidence>
<dbReference type="CDD" id="cd06579">
    <property type="entry name" value="TM_PBP1_transp_AraH_like"/>
    <property type="match status" value="1"/>
</dbReference>
<keyword evidence="6 8" id="KW-1133">Transmembrane helix</keyword>
<dbReference type="EMBL" id="CAKXZT010000148">
    <property type="protein sequence ID" value="CAH2406118.1"/>
    <property type="molecule type" value="Genomic_DNA"/>
</dbReference>
<dbReference type="InterPro" id="IPR001851">
    <property type="entry name" value="ABC_transp_permease"/>
</dbReference>
<gene>
    <name evidence="9" type="primary">rbsC</name>
    <name evidence="9" type="ORF">MES5069_510045</name>
</gene>
<keyword evidence="2" id="KW-0813">Transport</keyword>
<dbReference type="Proteomes" id="UP001153050">
    <property type="component" value="Unassembled WGS sequence"/>
</dbReference>
<feature type="transmembrane region" description="Helical" evidence="8">
    <location>
        <begin position="102"/>
        <end position="121"/>
    </location>
</feature>
<evidence type="ECO:0000256" key="5">
    <source>
        <dbReference type="ARBA" id="ARBA00022692"/>
    </source>
</evidence>
<evidence type="ECO:0000256" key="4">
    <source>
        <dbReference type="ARBA" id="ARBA00022519"/>
    </source>
</evidence>
<evidence type="ECO:0000313" key="10">
    <source>
        <dbReference type="Proteomes" id="UP001153050"/>
    </source>
</evidence>
<evidence type="ECO:0000256" key="2">
    <source>
        <dbReference type="ARBA" id="ARBA00022448"/>
    </source>
</evidence>
<feature type="transmembrane region" description="Helical" evidence="8">
    <location>
        <begin position="220"/>
        <end position="242"/>
    </location>
</feature>
<comment type="caution">
    <text evidence="9">The sequence shown here is derived from an EMBL/GenBank/DDBJ whole genome shotgun (WGS) entry which is preliminary data.</text>
</comment>
<reference evidence="9 10" key="1">
    <citation type="submission" date="2022-03" db="EMBL/GenBank/DDBJ databases">
        <authorList>
            <person name="Brunel B."/>
        </authorList>
    </citation>
    <scope>NUCLEOTIDE SEQUENCE [LARGE SCALE GENOMIC DNA]</scope>
    <source>
        <strain evidence="9">STM5069sample</strain>
    </source>
</reference>
<feature type="transmembrane region" description="Helical" evidence="8">
    <location>
        <begin position="254"/>
        <end position="287"/>
    </location>
</feature>
<keyword evidence="5 8" id="KW-0812">Transmembrane</keyword>
<evidence type="ECO:0000256" key="8">
    <source>
        <dbReference type="SAM" id="Phobius"/>
    </source>
</evidence>
<dbReference type="Pfam" id="PF02653">
    <property type="entry name" value="BPD_transp_2"/>
    <property type="match status" value="1"/>
</dbReference>
<keyword evidence="4" id="KW-0997">Cell inner membrane</keyword>
<keyword evidence="7 8" id="KW-0472">Membrane</keyword>
<comment type="subcellular location">
    <subcellularLocation>
        <location evidence="1">Cell membrane</location>
        <topology evidence="1">Multi-pass membrane protein</topology>
    </subcellularLocation>
</comment>
<dbReference type="RefSeq" id="WP_254020688.1">
    <property type="nucleotide sequence ID" value="NZ_CAKXZT010000148.1"/>
</dbReference>
<evidence type="ECO:0000313" key="9">
    <source>
        <dbReference type="EMBL" id="CAH2406118.1"/>
    </source>
</evidence>
<evidence type="ECO:0000256" key="6">
    <source>
        <dbReference type="ARBA" id="ARBA00022989"/>
    </source>
</evidence>
<proteinExistence type="predicted"/>
<name>A0ABM9EA85_9HYPH</name>
<accession>A0ABM9EA85</accession>
<feature type="transmembrane region" description="Helical" evidence="8">
    <location>
        <begin position="24"/>
        <end position="45"/>
    </location>
</feature>
<sequence>MTETVTATPHAQSAILQRFSRADLLFAAAILLLVIFAAIASDAFLTQRNIVNISRQIVTNGFLSLGMLMVIRTGGIDLSVGSVLALAGLLATGLQEQMHFSAAIAVALAMGAAVGFLNGWLTARFNLQPFIVTLATMGSLRGLTYVYADTPRYPVDEMFRSLIGGAFVGPVPANFIIFALAVPAVWFYLNHTVSGRAAFALGVNKEAVRLAGVDVNKHLIFAYVACGLFAAIAGVLLASRLGIAQPSVGVGYELDAIAAVVIGGGLLGGGGGTAIGVLGGVLALAVVDNVLNLFNVDSYYQQLLKGLIILVAVLARRKKV</sequence>
<keyword evidence="10" id="KW-1185">Reference proteome</keyword>
<feature type="transmembrane region" description="Helical" evidence="8">
    <location>
        <begin position="127"/>
        <end position="147"/>
    </location>
</feature>
<keyword evidence="3" id="KW-1003">Cell membrane</keyword>
<protein>
    <submittedName>
        <fullName evidence="9">Ribose import permease protein RbsC</fullName>
    </submittedName>
</protein>
<feature type="transmembrane region" description="Helical" evidence="8">
    <location>
        <begin position="159"/>
        <end position="189"/>
    </location>
</feature>
<dbReference type="PANTHER" id="PTHR32196:SF21">
    <property type="entry name" value="ABC TRANSPORTER PERMEASE PROTEIN YPHD-RELATED"/>
    <property type="match status" value="1"/>
</dbReference>
<evidence type="ECO:0000256" key="7">
    <source>
        <dbReference type="ARBA" id="ARBA00023136"/>
    </source>
</evidence>
<organism evidence="9 10">
    <name type="scientific">Mesorhizobium escarrei</name>
    <dbReference type="NCBI Taxonomy" id="666018"/>
    <lineage>
        <taxon>Bacteria</taxon>
        <taxon>Pseudomonadati</taxon>
        <taxon>Pseudomonadota</taxon>
        <taxon>Alphaproteobacteria</taxon>
        <taxon>Hyphomicrobiales</taxon>
        <taxon>Phyllobacteriaceae</taxon>
        <taxon>Mesorhizobium</taxon>
    </lineage>
</organism>
<dbReference type="PANTHER" id="PTHR32196">
    <property type="entry name" value="ABC TRANSPORTER PERMEASE PROTEIN YPHD-RELATED-RELATED"/>
    <property type="match status" value="1"/>
</dbReference>
<feature type="transmembrane region" description="Helical" evidence="8">
    <location>
        <begin position="65"/>
        <end position="90"/>
    </location>
</feature>